<comment type="pathway">
    <text evidence="10">Amino-acid biosynthesis; L-threonine biosynthesis; L-threonine from L-aspartate: step 1/5.</text>
</comment>
<dbReference type="GO" id="GO:0005524">
    <property type="term" value="F:ATP binding"/>
    <property type="evidence" value="ECO:0007669"/>
    <property type="project" value="UniProtKB-KW"/>
</dbReference>
<dbReference type="EC" id="2.7.2.4" evidence="9"/>
<dbReference type="SUPFAM" id="SSF55021">
    <property type="entry name" value="ACT-like"/>
    <property type="match status" value="2"/>
</dbReference>
<dbReference type="UniPathway" id="UPA00050">
    <property type="reaction ID" value="UER00461"/>
</dbReference>
<dbReference type="InterPro" id="IPR042199">
    <property type="entry name" value="AsparK_Bifunc_asparK/hSer_DH"/>
</dbReference>
<gene>
    <name evidence="13" type="ORF">SAMN04488034_102420</name>
</gene>
<dbReference type="PANTHER" id="PTHR21499">
    <property type="entry name" value="ASPARTATE KINASE"/>
    <property type="match status" value="1"/>
</dbReference>
<dbReference type="Gene3D" id="3.40.1160.10">
    <property type="entry name" value="Acetylglutamate kinase-like"/>
    <property type="match status" value="1"/>
</dbReference>
<name>A0A1H5LVT6_9FLAO</name>
<evidence type="ECO:0000313" key="14">
    <source>
        <dbReference type="Proteomes" id="UP000199448"/>
    </source>
</evidence>
<evidence type="ECO:0000256" key="9">
    <source>
        <dbReference type="RuleBase" id="RU003448"/>
    </source>
</evidence>
<feature type="domain" description="Aspartokinase ACT" evidence="12">
    <location>
        <begin position="386"/>
        <end position="442"/>
    </location>
</feature>
<dbReference type="PROSITE" id="PS00324">
    <property type="entry name" value="ASPARTOKINASE"/>
    <property type="match status" value="1"/>
</dbReference>
<dbReference type="UniPathway" id="UPA00034">
    <property type="reaction ID" value="UER00015"/>
</dbReference>
<protein>
    <recommendedName>
        <fullName evidence="9">Aspartokinase</fullName>
        <ecNumber evidence="9">2.7.2.4</ecNumber>
    </recommendedName>
</protein>
<dbReference type="InterPro" id="IPR001341">
    <property type="entry name" value="Asp_kinase"/>
</dbReference>
<dbReference type="STRING" id="390640.SAMN04488034_102420"/>
<evidence type="ECO:0000256" key="2">
    <source>
        <dbReference type="ARBA" id="ARBA00010122"/>
    </source>
</evidence>
<dbReference type="GO" id="GO:0005829">
    <property type="term" value="C:cytosol"/>
    <property type="evidence" value="ECO:0007669"/>
    <property type="project" value="TreeGrafter"/>
</dbReference>
<dbReference type="InterPro" id="IPR036393">
    <property type="entry name" value="AceGlu_kinase-like_sf"/>
</dbReference>
<comment type="similarity">
    <text evidence="2 9">Belongs to the aspartokinase family.</text>
</comment>
<dbReference type="PANTHER" id="PTHR21499:SF59">
    <property type="entry name" value="ASPARTOKINASE"/>
    <property type="match status" value="1"/>
</dbReference>
<feature type="binding site" evidence="8">
    <location>
        <begin position="13"/>
        <end position="16"/>
    </location>
    <ligand>
        <name>ATP</name>
        <dbReference type="ChEBI" id="CHEBI:30616"/>
    </ligand>
</feature>
<evidence type="ECO:0000256" key="10">
    <source>
        <dbReference type="RuleBase" id="RU004249"/>
    </source>
</evidence>
<feature type="binding site" evidence="8">
    <location>
        <begin position="227"/>
        <end position="228"/>
    </location>
    <ligand>
        <name>ATP</name>
        <dbReference type="ChEBI" id="CHEBI:30616"/>
    </ligand>
</feature>
<comment type="pathway">
    <text evidence="1 10">Amino-acid biosynthesis; L-lysine biosynthesis via DAP pathway; (S)-tetrahydrodipicolinate from L-aspartate: step 1/4.</text>
</comment>
<keyword evidence="14" id="KW-1185">Reference proteome</keyword>
<dbReference type="InterPro" id="IPR018042">
    <property type="entry name" value="Aspartate_kinase_CS"/>
</dbReference>
<organism evidence="13 14">
    <name type="scientific">Salinimicrobium catena</name>
    <dbReference type="NCBI Taxonomy" id="390640"/>
    <lineage>
        <taxon>Bacteria</taxon>
        <taxon>Pseudomonadati</taxon>
        <taxon>Bacteroidota</taxon>
        <taxon>Flavobacteriia</taxon>
        <taxon>Flavobacteriales</taxon>
        <taxon>Flavobacteriaceae</taxon>
        <taxon>Salinimicrobium</taxon>
    </lineage>
</organism>
<dbReference type="AlphaFoldDB" id="A0A1H5LVT6"/>
<dbReference type="NCBIfam" id="TIGR00657">
    <property type="entry name" value="asp_kinases"/>
    <property type="match status" value="1"/>
</dbReference>
<evidence type="ECO:0000256" key="8">
    <source>
        <dbReference type="PIRSR" id="PIRSR000726-1"/>
    </source>
</evidence>
<dbReference type="GO" id="GO:0004072">
    <property type="term" value="F:aspartate kinase activity"/>
    <property type="evidence" value="ECO:0007669"/>
    <property type="project" value="UniProtKB-EC"/>
</dbReference>
<evidence type="ECO:0000259" key="12">
    <source>
        <dbReference type="Pfam" id="PF22468"/>
    </source>
</evidence>
<sequence>MHCGKEKSMKVLKFGGTSVGTPESIKSVTDIIVSQPGRKIVVVSAMSGVTNLLVRLNGALAEGNEAEASIVIEEIRQKHLDLISKLFTSEEKKKATTDLFESYFEMLLETTEEEPGAVREASVVTFGETFLSTIFSNYMEAVGVSNTLLDARDFMHVASVENPDIEPVEKLLFETLHREVPNEVYLTQGFVRIDRNKNINTLNRGGSDFTATIIGAAINAQEVQIWTDIDGFHNNDPRYVENTTALKQLTFEEAAELAYFGAKILHPQTVSPVKEKNIPIFLKNTFTPDAPGTKISSEIQAHGLKAISAKDGITAIKIKSNRMLMAHGFLKRIFDVFDRYETAIDMITTSEIAISLTIDDCRNLQQILDELNEYGEISVDRDHSIICIVGEGVINDRHTFRLFELLNDIPVRMISYGGSSNNISLLVDTKNKIKALQTLNRKLFEEKLVTETFY</sequence>
<dbReference type="InterPro" id="IPR054352">
    <property type="entry name" value="ACT_Aspartokinase"/>
</dbReference>
<comment type="catalytic activity">
    <reaction evidence="7 9">
        <text>L-aspartate + ATP = 4-phospho-L-aspartate + ADP</text>
        <dbReference type="Rhea" id="RHEA:23776"/>
        <dbReference type="ChEBI" id="CHEBI:29991"/>
        <dbReference type="ChEBI" id="CHEBI:30616"/>
        <dbReference type="ChEBI" id="CHEBI:57535"/>
        <dbReference type="ChEBI" id="CHEBI:456216"/>
        <dbReference type="EC" id="2.7.2.4"/>
    </reaction>
</comment>
<evidence type="ECO:0000256" key="7">
    <source>
        <dbReference type="ARBA" id="ARBA00047872"/>
    </source>
</evidence>
<feature type="binding site" evidence="8">
    <location>
        <position position="238"/>
    </location>
    <ligand>
        <name>ATP</name>
        <dbReference type="ChEBI" id="CHEBI:30616"/>
    </ligand>
</feature>
<evidence type="ECO:0000256" key="5">
    <source>
        <dbReference type="ARBA" id="ARBA00022777"/>
    </source>
</evidence>
<feature type="binding site" evidence="8">
    <location>
        <position position="50"/>
    </location>
    <ligand>
        <name>substrate</name>
    </ligand>
</feature>
<dbReference type="Gene3D" id="1.20.120.1320">
    <property type="entry name" value="Aspartokinase, catalytic domain"/>
    <property type="match status" value="1"/>
</dbReference>
<dbReference type="GO" id="GO:0009089">
    <property type="term" value="P:lysine biosynthetic process via diaminopimelate"/>
    <property type="evidence" value="ECO:0007669"/>
    <property type="project" value="UniProtKB-UniPathway"/>
</dbReference>
<accession>A0A1H5LVT6</accession>
<dbReference type="PIRSF" id="PIRSF000726">
    <property type="entry name" value="Asp_kin"/>
    <property type="match status" value="1"/>
</dbReference>
<dbReference type="Pfam" id="PF00696">
    <property type="entry name" value="AA_kinase"/>
    <property type="match status" value="1"/>
</dbReference>
<evidence type="ECO:0000256" key="6">
    <source>
        <dbReference type="ARBA" id="ARBA00022840"/>
    </source>
</evidence>
<dbReference type="CDD" id="cd04243">
    <property type="entry name" value="AAK_AK-HSDH-like"/>
    <property type="match status" value="1"/>
</dbReference>
<dbReference type="SUPFAM" id="SSF53633">
    <property type="entry name" value="Carbamate kinase-like"/>
    <property type="match status" value="1"/>
</dbReference>
<keyword evidence="10" id="KW-0028">Amino-acid biosynthesis</keyword>
<feature type="domain" description="Aspartate/glutamate/uridylate kinase" evidence="11">
    <location>
        <begin position="9"/>
        <end position="284"/>
    </location>
</feature>
<dbReference type="UniPathway" id="UPA00051">
    <property type="reaction ID" value="UER00462"/>
</dbReference>
<evidence type="ECO:0000313" key="13">
    <source>
        <dbReference type="EMBL" id="SEE80501.1"/>
    </source>
</evidence>
<keyword evidence="5 9" id="KW-0418">Kinase</keyword>
<evidence type="ECO:0000256" key="4">
    <source>
        <dbReference type="ARBA" id="ARBA00022741"/>
    </source>
</evidence>
<dbReference type="Gene3D" id="3.30.70.260">
    <property type="match status" value="2"/>
</dbReference>
<keyword evidence="4 8" id="KW-0547">Nucleotide-binding</keyword>
<reference evidence="13 14" key="1">
    <citation type="submission" date="2016-10" db="EMBL/GenBank/DDBJ databases">
        <authorList>
            <person name="de Groot N.N."/>
        </authorList>
    </citation>
    <scope>NUCLEOTIDE SEQUENCE [LARGE SCALE GENOMIC DNA]</scope>
    <source>
        <strain evidence="13 14">DSM 23553</strain>
    </source>
</reference>
<evidence type="ECO:0000256" key="3">
    <source>
        <dbReference type="ARBA" id="ARBA00022679"/>
    </source>
</evidence>
<dbReference type="Proteomes" id="UP000199448">
    <property type="component" value="Unassembled WGS sequence"/>
</dbReference>
<proteinExistence type="inferred from homology"/>
<keyword evidence="3 9" id="KW-0808">Transferase</keyword>
<feature type="binding site" evidence="8">
    <location>
        <position position="128"/>
    </location>
    <ligand>
        <name>substrate</name>
    </ligand>
</feature>
<dbReference type="InterPro" id="IPR045865">
    <property type="entry name" value="ACT-like_dom_sf"/>
</dbReference>
<dbReference type="InterPro" id="IPR001048">
    <property type="entry name" value="Asp/Glu/Uridylate_kinase"/>
</dbReference>
<comment type="pathway">
    <text evidence="10">Amino-acid biosynthesis; L-methionine biosynthesis via de novo pathway; L-homoserine from L-aspartate: step 1/3.</text>
</comment>
<keyword evidence="6 8" id="KW-0067">ATP-binding</keyword>
<dbReference type="EMBL" id="FNUG01000002">
    <property type="protein sequence ID" value="SEE80501.1"/>
    <property type="molecule type" value="Genomic_DNA"/>
</dbReference>
<dbReference type="GO" id="GO:0009090">
    <property type="term" value="P:homoserine biosynthetic process"/>
    <property type="evidence" value="ECO:0007669"/>
    <property type="project" value="TreeGrafter"/>
</dbReference>
<dbReference type="Pfam" id="PF22468">
    <property type="entry name" value="ACT_9"/>
    <property type="match status" value="1"/>
</dbReference>
<evidence type="ECO:0000256" key="1">
    <source>
        <dbReference type="ARBA" id="ARBA00004766"/>
    </source>
</evidence>
<dbReference type="InterPro" id="IPR005260">
    <property type="entry name" value="Asp_kin_monofn"/>
</dbReference>
<dbReference type="GO" id="GO:0009088">
    <property type="term" value="P:threonine biosynthetic process"/>
    <property type="evidence" value="ECO:0007669"/>
    <property type="project" value="UniProtKB-UniPathway"/>
</dbReference>
<evidence type="ECO:0000259" key="11">
    <source>
        <dbReference type="Pfam" id="PF00696"/>
    </source>
</evidence>